<evidence type="ECO:0000313" key="2">
    <source>
        <dbReference type="Proteomes" id="UP000015106"/>
    </source>
</evidence>
<organism evidence="1 2">
    <name type="scientific">Triticum urartu</name>
    <name type="common">Red wild einkorn</name>
    <name type="synonym">Crithodium urartu</name>
    <dbReference type="NCBI Taxonomy" id="4572"/>
    <lineage>
        <taxon>Eukaryota</taxon>
        <taxon>Viridiplantae</taxon>
        <taxon>Streptophyta</taxon>
        <taxon>Embryophyta</taxon>
        <taxon>Tracheophyta</taxon>
        <taxon>Spermatophyta</taxon>
        <taxon>Magnoliopsida</taxon>
        <taxon>Liliopsida</taxon>
        <taxon>Poales</taxon>
        <taxon>Poaceae</taxon>
        <taxon>BOP clade</taxon>
        <taxon>Pooideae</taxon>
        <taxon>Triticodae</taxon>
        <taxon>Triticeae</taxon>
        <taxon>Triticinae</taxon>
        <taxon>Triticum</taxon>
    </lineage>
</organism>
<dbReference type="AlphaFoldDB" id="A0A8R7JWJ9"/>
<keyword evidence="2" id="KW-1185">Reference proteome</keyword>
<sequence length="104" mass="11863">MDFDASDVPFATRVQSNFGDHFGFEFAHELVDLVQARHQEKPKIFVECSESLIVDVLNCVLQSSFLANIHASVEVFGSKNHSLSKFSFECFYSICYPQYKVCEI</sequence>
<proteinExistence type="predicted"/>
<dbReference type="Proteomes" id="UP000015106">
    <property type="component" value="Chromosome 1"/>
</dbReference>
<dbReference type="EnsemblPlants" id="TuG1812G0100000140.01.T01">
    <property type="protein sequence ID" value="TuG1812G0100000140.01.T01"/>
    <property type="gene ID" value="TuG1812G0100000140.01"/>
</dbReference>
<accession>A0A8R7JWJ9</accession>
<reference evidence="1" key="2">
    <citation type="submission" date="2018-03" db="EMBL/GenBank/DDBJ databases">
        <title>The Triticum urartu genome reveals the dynamic nature of wheat genome evolution.</title>
        <authorList>
            <person name="Ling H."/>
            <person name="Ma B."/>
            <person name="Shi X."/>
            <person name="Liu H."/>
            <person name="Dong L."/>
            <person name="Sun H."/>
            <person name="Cao Y."/>
            <person name="Gao Q."/>
            <person name="Zheng S."/>
            <person name="Li Y."/>
            <person name="Yu Y."/>
            <person name="Du H."/>
            <person name="Qi M."/>
            <person name="Li Y."/>
            <person name="Yu H."/>
            <person name="Cui Y."/>
            <person name="Wang N."/>
            <person name="Chen C."/>
            <person name="Wu H."/>
            <person name="Zhao Y."/>
            <person name="Zhang J."/>
            <person name="Li Y."/>
            <person name="Zhou W."/>
            <person name="Zhang B."/>
            <person name="Hu W."/>
            <person name="Eijk M."/>
            <person name="Tang J."/>
            <person name="Witsenboer H."/>
            <person name="Zhao S."/>
            <person name="Li Z."/>
            <person name="Zhang A."/>
            <person name="Wang D."/>
            <person name="Liang C."/>
        </authorList>
    </citation>
    <scope>NUCLEOTIDE SEQUENCE [LARGE SCALE GENOMIC DNA]</scope>
    <source>
        <strain evidence="1">cv. G1812</strain>
    </source>
</reference>
<name>A0A8R7JWJ9_TRIUA</name>
<reference evidence="1" key="3">
    <citation type="submission" date="2022-06" db="UniProtKB">
        <authorList>
            <consortium name="EnsemblPlants"/>
        </authorList>
    </citation>
    <scope>IDENTIFICATION</scope>
</reference>
<reference evidence="2" key="1">
    <citation type="journal article" date="2013" name="Nature">
        <title>Draft genome of the wheat A-genome progenitor Triticum urartu.</title>
        <authorList>
            <person name="Ling H.Q."/>
            <person name="Zhao S."/>
            <person name="Liu D."/>
            <person name="Wang J."/>
            <person name="Sun H."/>
            <person name="Zhang C."/>
            <person name="Fan H."/>
            <person name="Li D."/>
            <person name="Dong L."/>
            <person name="Tao Y."/>
            <person name="Gao C."/>
            <person name="Wu H."/>
            <person name="Li Y."/>
            <person name="Cui Y."/>
            <person name="Guo X."/>
            <person name="Zheng S."/>
            <person name="Wang B."/>
            <person name="Yu K."/>
            <person name="Liang Q."/>
            <person name="Yang W."/>
            <person name="Lou X."/>
            <person name="Chen J."/>
            <person name="Feng M."/>
            <person name="Jian J."/>
            <person name="Zhang X."/>
            <person name="Luo G."/>
            <person name="Jiang Y."/>
            <person name="Liu J."/>
            <person name="Wang Z."/>
            <person name="Sha Y."/>
            <person name="Zhang B."/>
            <person name="Wu H."/>
            <person name="Tang D."/>
            <person name="Shen Q."/>
            <person name="Xue P."/>
            <person name="Zou S."/>
            <person name="Wang X."/>
            <person name="Liu X."/>
            <person name="Wang F."/>
            <person name="Yang Y."/>
            <person name="An X."/>
            <person name="Dong Z."/>
            <person name="Zhang K."/>
            <person name="Zhang X."/>
            <person name="Luo M.C."/>
            <person name="Dvorak J."/>
            <person name="Tong Y."/>
            <person name="Wang J."/>
            <person name="Yang H."/>
            <person name="Li Z."/>
            <person name="Wang D."/>
            <person name="Zhang A."/>
            <person name="Wang J."/>
        </authorList>
    </citation>
    <scope>NUCLEOTIDE SEQUENCE</scope>
    <source>
        <strain evidence="2">cv. G1812</strain>
    </source>
</reference>
<protein>
    <submittedName>
        <fullName evidence="1">Uncharacterized protein</fullName>
    </submittedName>
</protein>
<evidence type="ECO:0000313" key="1">
    <source>
        <dbReference type="EnsemblPlants" id="TuG1812G0100000140.01.T01"/>
    </source>
</evidence>
<dbReference type="Gramene" id="TuG1812G0100000140.01.T01">
    <property type="protein sequence ID" value="TuG1812G0100000140.01.T01"/>
    <property type="gene ID" value="TuG1812G0100000140.01"/>
</dbReference>